<dbReference type="PANTHER" id="PTHR46345">
    <property type="entry name" value="INVERTED FORMIN-2"/>
    <property type="match status" value="1"/>
</dbReference>
<evidence type="ECO:0000313" key="6">
    <source>
        <dbReference type="Proteomes" id="UP000095284"/>
    </source>
</evidence>
<feature type="domain" description="FH2" evidence="3">
    <location>
        <begin position="320"/>
        <end position="707"/>
    </location>
</feature>
<dbReference type="Pfam" id="PF02181">
    <property type="entry name" value="FH2"/>
    <property type="match status" value="1"/>
</dbReference>
<feature type="region of interest" description="Disordered" evidence="2">
    <location>
        <begin position="229"/>
        <end position="306"/>
    </location>
</feature>
<feature type="compositionally biased region" description="Low complexity" evidence="2">
    <location>
        <begin position="1043"/>
        <end position="1065"/>
    </location>
</feature>
<dbReference type="SUPFAM" id="SSF101447">
    <property type="entry name" value="Formin homology 2 domain (FH2 domain)"/>
    <property type="match status" value="1"/>
</dbReference>
<dbReference type="InterPro" id="IPR015425">
    <property type="entry name" value="FH2_Formin"/>
</dbReference>
<feature type="compositionally biased region" description="Pro residues" evidence="2">
    <location>
        <begin position="278"/>
        <end position="300"/>
    </location>
</feature>
<feature type="compositionally biased region" description="Basic and acidic residues" evidence="2">
    <location>
        <begin position="1097"/>
        <end position="1107"/>
    </location>
</feature>
<dbReference type="Gene3D" id="1.25.10.10">
    <property type="entry name" value="Leucine-rich Repeat Variant"/>
    <property type="match status" value="1"/>
</dbReference>
<evidence type="ECO:0000313" key="5">
    <source>
        <dbReference type="EMBL" id="CAG9107864.1"/>
    </source>
</evidence>
<feature type="region of interest" description="Disordered" evidence="2">
    <location>
        <begin position="832"/>
        <end position="1065"/>
    </location>
</feature>
<dbReference type="AlphaFoldDB" id="A0A1I7STW7"/>
<dbReference type="InterPro" id="IPR016024">
    <property type="entry name" value="ARM-type_fold"/>
</dbReference>
<dbReference type="PROSITE" id="PS51444">
    <property type="entry name" value="FH2"/>
    <property type="match status" value="1"/>
</dbReference>
<evidence type="ECO:0000313" key="8">
    <source>
        <dbReference type="WBParaSite" id="BXY_1648700.1"/>
    </source>
</evidence>
<organism evidence="6 8">
    <name type="scientific">Bursaphelenchus xylophilus</name>
    <name type="common">Pinewood nematode worm</name>
    <name type="synonym">Aphelenchoides xylophilus</name>
    <dbReference type="NCBI Taxonomy" id="6326"/>
    <lineage>
        <taxon>Eukaryota</taxon>
        <taxon>Metazoa</taxon>
        <taxon>Ecdysozoa</taxon>
        <taxon>Nematoda</taxon>
        <taxon>Chromadorea</taxon>
        <taxon>Rhabditida</taxon>
        <taxon>Tylenchina</taxon>
        <taxon>Tylenchomorpha</taxon>
        <taxon>Aphelenchoidea</taxon>
        <taxon>Aphelenchoididae</taxon>
        <taxon>Bursaphelenchus</taxon>
    </lineage>
</organism>
<dbReference type="SMR" id="A0A1I7STW7"/>
<evidence type="ECO:0000256" key="1">
    <source>
        <dbReference type="SAM" id="Coils"/>
    </source>
</evidence>
<protein>
    <submittedName>
        <fullName evidence="4">(pine wood nematode) hypothetical protein</fullName>
    </submittedName>
    <submittedName>
        <fullName evidence="8">FH2 domain-containing protein</fullName>
    </submittedName>
</protein>
<dbReference type="Proteomes" id="UP000659654">
    <property type="component" value="Unassembled WGS sequence"/>
</dbReference>
<keyword evidence="1" id="KW-0175">Coiled coil</keyword>
<dbReference type="Proteomes" id="UP000582659">
    <property type="component" value="Unassembled WGS sequence"/>
</dbReference>
<evidence type="ECO:0000259" key="3">
    <source>
        <dbReference type="PROSITE" id="PS51444"/>
    </source>
</evidence>
<dbReference type="eggNOG" id="KOG1922">
    <property type="taxonomic scope" value="Eukaryota"/>
</dbReference>
<feature type="compositionally biased region" description="Basic and acidic residues" evidence="2">
    <location>
        <begin position="933"/>
        <end position="943"/>
    </location>
</feature>
<proteinExistence type="predicted"/>
<dbReference type="OrthoDB" id="26518at2759"/>
<feature type="compositionally biased region" description="Basic and acidic residues" evidence="2">
    <location>
        <begin position="689"/>
        <end position="700"/>
    </location>
</feature>
<keyword evidence="7" id="KW-1185">Reference proteome</keyword>
<dbReference type="EMBL" id="CAJFCV020000003">
    <property type="protein sequence ID" value="CAG9107864.1"/>
    <property type="molecule type" value="Genomic_DNA"/>
</dbReference>
<feature type="coiled-coil region" evidence="1">
    <location>
        <begin position="594"/>
        <end position="653"/>
    </location>
</feature>
<dbReference type="SMART" id="SM00498">
    <property type="entry name" value="FH2"/>
    <property type="match status" value="1"/>
</dbReference>
<sequence length="1131" mass="125262">MEINQDLILAILDNPNQNFTSFLFESDAASTIKLLSETVSRKNGHKVVIQCLSIWQDFQQSDHPLSVILDELQHANKVDSVEGILRLLNGLLEHSPDPIAKIRVRRELEELEFDRHLKNVCQRFDSNVLDQLISNFFLLFSGVQKENNISVIPVVRCRHNDADSGTFSSEDEDMNSQHDSIIKNPEIAEDLNSLLLALDDHEQLKLLIKQLKSVKNVPDVLKNINENLKKPLTSATPPPPPPPPLPSTSSPSNPPPLPAPVPVPPPPPPSLNGVRNGPLPPPPPLGKPGPGLPPPGPPPVNGIFKPPQKQKVEIPASLKPKILPAEGKKLRHLQWTKIPVNGLQNESNIWLNMSVFGTDLISKLNFKDLDQYFEVSETTSELQQPKEEKENKSNTVSLLNSKRSLSVNVFLRASKGVENLTEFFKKGESEAIGVEQLKMLVPLLPTEEECQTLNNYTGDREQLGSAEQFLLQIMGVPFYKTKLDCMILKEEFAGFIDNVQPELELLIRAGKDLKSSASLKKVLYILLHMGNYLNHGAGVGNAVAFKLTSLWKIDELKAKKSDRTLLNLVAQEAQKLDIHLEELSFVQDAAKVSFELLKSEVKSSMDRIQRLENQLTNKNDAFFNEFRLFLERSKEKVKKANSLLENIELLRKELAIYFCENEKTFSLEECFKILANFLTKYKNAMNENMQREERQSRMQERGLPSVPSTPITVSAPSTPRVTSPSSSRKPSIITEQDRGRESFPLTPYNQRRKSSARRESVFNNVGSGCDLGVFIDGALNSRKSSRVSQSPVFNGLRENTEEKCSEEIISEIPQKIVNFMNNKDVRVINEKPPVQPEMKSTSCSLITQPSASISESSVKGIPRKSTTVPSKSPPVARKSSSSPVTSNDTRQPNATTSKTLPATKNLNIKQKEPGNKPPAAPNSSTSSRTVLRRVPDKLMLKENEDGEEIKSVSGRRMNMSKIRTKSSTAGSPQTERRHLPTCPVKPSDIRANRIGNSPSSPSWARQSAATPLQKTTLESIPSRSTISPRLSKTISVSRPVPASNTSPRTSTTTSRQNSTVATSRVAAAAERLSNANVKPLQSASSVASKARSGMNAAERRSVFKKTDSVSTASRPALIKTGSISDKPRWLG</sequence>
<dbReference type="Proteomes" id="UP000095284">
    <property type="component" value="Unplaced"/>
</dbReference>
<feature type="compositionally biased region" description="Polar residues" evidence="2">
    <location>
        <begin position="878"/>
        <end position="908"/>
    </location>
</feature>
<gene>
    <name evidence="4" type="ORF">BXYJ_LOCUS6534</name>
</gene>
<evidence type="ECO:0000256" key="2">
    <source>
        <dbReference type="SAM" id="MobiDB-lite"/>
    </source>
</evidence>
<evidence type="ECO:0000313" key="7">
    <source>
        <dbReference type="Proteomes" id="UP000659654"/>
    </source>
</evidence>
<accession>A0A1I7STW7</accession>
<feature type="compositionally biased region" description="Polar residues" evidence="2">
    <location>
        <begin position="994"/>
        <end position="1036"/>
    </location>
</feature>
<feature type="region of interest" description="Disordered" evidence="2">
    <location>
        <begin position="688"/>
        <end position="759"/>
    </location>
</feature>
<dbReference type="PANTHER" id="PTHR46345:SF8">
    <property type="entry name" value="FORMIN 3, ISOFORM B"/>
    <property type="match status" value="1"/>
</dbReference>
<dbReference type="WBParaSite" id="BXY_1648700.1">
    <property type="protein sequence ID" value="BXY_1648700.1"/>
    <property type="gene ID" value="BXY_1648700"/>
</dbReference>
<dbReference type="Gene3D" id="1.20.58.2220">
    <property type="entry name" value="Formin, FH2 domain"/>
    <property type="match status" value="1"/>
</dbReference>
<dbReference type="InterPro" id="IPR011989">
    <property type="entry name" value="ARM-like"/>
</dbReference>
<feature type="region of interest" description="Disordered" evidence="2">
    <location>
        <begin position="1077"/>
        <end position="1131"/>
    </location>
</feature>
<feature type="compositionally biased region" description="Polar residues" evidence="2">
    <location>
        <begin position="838"/>
        <end position="857"/>
    </location>
</feature>
<dbReference type="SUPFAM" id="SSF48371">
    <property type="entry name" value="ARM repeat"/>
    <property type="match status" value="1"/>
</dbReference>
<name>A0A1I7STW7_BURXY</name>
<feature type="compositionally biased region" description="Low complexity" evidence="2">
    <location>
        <begin position="712"/>
        <end position="734"/>
    </location>
</feature>
<feature type="compositionally biased region" description="Pro residues" evidence="2">
    <location>
        <begin position="236"/>
        <end position="270"/>
    </location>
</feature>
<feature type="compositionally biased region" description="Polar residues" evidence="2">
    <location>
        <begin position="1077"/>
        <end position="1087"/>
    </location>
</feature>
<dbReference type="EMBL" id="CAJFDI010000003">
    <property type="protein sequence ID" value="CAD5221150.1"/>
    <property type="molecule type" value="Genomic_DNA"/>
</dbReference>
<reference evidence="8" key="1">
    <citation type="submission" date="2016-11" db="UniProtKB">
        <authorList>
            <consortium name="WormBaseParasite"/>
        </authorList>
    </citation>
    <scope>IDENTIFICATION</scope>
</reference>
<reference evidence="5" key="2">
    <citation type="submission" date="2020-08" db="EMBL/GenBank/DDBJ databases">
        <authorList>
            <person name="Kikuchi T."/>
        </authorList>
    </citation>
    <scope>NUCLEOTIDE SEQUENCE</scope>
    <source>
        <strain evidence="4">Ka4C1</strain>
    </source>
</reference>
<dbReference type="InterPro" id="IPR042201">
    <property type="entry name" value="FH2_Formin_sf"/>
</dbReference>
<evidence type="ECO:0000313" key="4">
    <source>
        <dbReference type="EMBL" id="CAD5221150.1"/>
    </source>
</evidence>